<dbReference type="STRING" id="1147123.SAMN05443428_108107"/>
<dbReference type="GO" id="GO:0005886">
    <property type="term" value="C:plasma membrane"/>
    <property type="evidence" value="ECO:0007669"/>
    <property type="project" value="UniProtKB-SubCell"/>
</dbReference>
<sequence length="284" mass="31407">MKKKVKEYMLITIGIILVGAGVYYFLVPNNLAAGGVSGLAIVINKFIPSIPVGLLMLFMNIILFIIAFIVIGSNFGAKTIYSSLGLSGVIWFFERFYPVKSPVTDDMLLNLIFGILIGGIGMGIVFNQNASTGGTDIIAKIINKFFHIDIGKSLLLSDFLITLAAGFTFGFKVGMYALLGVIINGFVIDEVIQGVTICKQVTIISEKGEEIKDYIMHELKRGVTLYEAKGAYTMEKKEVLMTIISRREFIRLREYIKDVDNRAFISVNNVHEVLGEGFKGIDEF</sequence>
<feature type="transmembrane region" description="Helical" evidence="6">
    <location>
        <begin position="159"/>
        <end position="183"/>
    </location>
</feature>
<dbReference type="Pfam" id="PF02588">
    <property type="entry name" value="YitT_membrane"/>
    <property type="match status" value="1"/>
</dbReference>
<keyword evidence="2" id="KW-1003">Cell membrane</keyword>
<gene>
    <name evidence="8" type="ORF">SAMN05443428_108107</name>
</gene>
<dbReference type="InterPro" id="IPR051461">
    <property type="entry name" value="UPF0750_membrane"/>
</dbReference>
<dbReference type="EMBL" id="FUYH01000008">
    <property type="protein sequence ID" value="SKA88057.1"/>
    <property type="molecule type" value="Genomic_DNA"/>
</dbReference>
<dbReference type="OrthoDB" id="9779786at2"/>
<keyword evidence="9" id="KW-1185">Reference proteome</keyword>
<dbReference type="InterPro" id="IPR019264">
    <property type="entry name" value="DUF2179"/>
</dbReference>
<dbReference type="RefSeq" id="WP_143287224.1">
    <property type="nucleotide sequence ID" value="NZ_FUYH01000008.1"/>
</dbReference>
<dbReference type="CDD" id="cd16380">
    <property type="entry name" value="YitT_C"/>
    <property type="match status" value="1"/>
</dbReference>
<evidence type="ECO:0000259" key="7">
    <source>
        <dbReference type="Pfam" id="PF10035"/>
    </source>
</evidence>
<name>A0A1T4XF97_9CLOT</name>
<dbReference type="Pfam" id="PF10035">
    <property type="entry name" value="DUF2179"/>
    <property type="match status" value="1"/>
</dbReference>
<evidence type="ECO:0000256" key="6">
    <source>
        <dbReference type="SAM" id="Phobius"/>
    </source>
</evidence>
<dbReference type="Gene3D" id="3.30.70.120">
    <property type="match status" value="1"/>
</dbReference>
<evidence type="ECO:0000256" key="5">
    <source>
        <dbReference type="ARBA" id="ARBA00023136"/>
    </source>
</evidence>
<evidence type="ECO:0000313" key="8">
    <source>
        <dbReference type="EMBL" id="SKA88057.1"/>
    </source>
</evidence>
<evidence type="ECO:0000256" key="1">
    <source>
        <dbReference type="ARBA" id="ARBA00004651"/>
    </source>
</evidence>
<feature type="domain" description="DUF2179" evidence="7">
    <location>
        <begin position="221"/>
        <end position="275"/>
    </location>
</feature>
<feature type="transmembrane region" description="Helical" evidence="6">
    <location>
        <begin position="54"/>
        <end position="73"/>
    </location>
</feature>
<keyword evidence="5 6" id="KW-0472">Membrane</keyword>
<accession>A0A1T4XF97</accession>
<dbReference type="AlphaFoldDB" id="A0A1T4XF97"/>
<feature type="transmembrane region" description="Helical" evidence="6">
    <location>
        <begin position="108"/>
        <end position="126"/>
    </location>
</feature>
<comment type="subcellular location">
    <subcellularLocation>
        <location evidence="1">Cell membrane</location>
        <topology evidence="1">Multi-pass membrane protein</topology>
    </subcellularLocation>
</comment>
<keyword evidence="3 6" id="KW-0812">Transmembrane</keyword>
<dbReference type="InterPro" id="IPR015867">
    <property type="entry name" value="N-reg_PII/ATP_PRibTrfase_C"/>
</dbReference>
<protein>
    <submittedName>
        <fullName evidence="8">Uncharacterized membrane-anchored protein YitT, contains DUF161 and DUF2179 domains</fullName>
    </submittedName>
</protein>
<dbReference type="PIRSF" id="PIRSF006483">
    <property type="entry name" value="Membrane_protein_YitT"/>
    <property type="match status" value="1"/>
</dbReference>
<dbReference type="PANTHER" id="PTHR33545">
    <property type="entry name" value="UPF0750 MEMBRANE PROTEIN YITT-RELATED"/>
    <property type="match status" value="1"/>
</dbReference>
<reference evidence="9" key="1">
    <citation type="submission" date="2017-02" db="EMBL/GenBank/DDBJ databases">
        <authorList>
            <person name="Varghese N."/>
            <person name="Submissions S."/>
        </authorList>
    </citation>
    <scope>NUCLEOTIDE SEQUENCE [LARGE SCALE GENOMIC DNA]</scope>
    <source>
        <strain evidence="9">USBA 833</strain>
    </source>
</reference>
<evidence type="ECO:0000256" key="4">
    <source>
        <dbReference type="ARBA" id="ARBA00022989"/>
    </source>
</evidence>
<keyword evidence="4 6" id="KW-1133">Transmembrane helix</keyword>
<evidence type="ECO:0000256" key="2">
    <source>
        <dbReference type="ARBA" id="ARBA00022475"/>
    </source>
</evidence>
<proteinExistence type="predicted"/>
<dbReference type="PANTHER" id="PTHR33545:SF9">
    <property type="entry name" value="UPF0750 MEMBRANE PROTEIN YITE"/>
    <property type="match status" value="1"/>
</dbReference>
<organism evidence="8 9">
    <name type="scientific">Caloramator quimbayensis</name>
    <dbReference type="NCBI Taxonomy" id="1147123"/>
    <lineage>
        <taxon>Bacteria</taxon>
        <taxon>Bacillati</taxon>
        <taxon>Bacillota</taxon>
        <taxon>Clostridia</taxon>
        <taxon>Eubacteriales</taxon>
        <taxon>Clostridiaceae</taxon>
        <taxon>Caloramator</taxon>
    </lineage>
</organism>
<dbReference type="InterPro" id="IPR003740">
    <property type="entry name" value="YitT"/>
</dbReference>
<feature type="transmembrane region" description="Helical" evidence="6">
    <location>
        <begin position="7"/>
        <end position="25"/>
    </location>
</feature>
<evidence type="ECO:0000256" key="3">
    <source>
        <dbReference type="ARBA" id="ARBA00022692"/>
    </source>
</evidence>
<dbReference type="Proteomes" id="UP000190105">
    <property type="component" value="Unassembled WGS sequence"/>
</dbReference>
<evidence type="ECO:0000313" key="9">
    <source>
        <dbReference type="Proteomes" id="UP000190105"/>
    </source>
</evidence>